<dbReference type="InParanoid" id="A0A0C3AZ26"/>
<protein>
    <recommendedName>
        <fullName evidence="3">HNH domain-containing protein</fullName>
    </recommendedName>
</protein>
<evidence type="ECO:0008006" key="3">
    <source>
        <dbReference type="Google" id="ProtNLM"/>
    </source>
</evidence>
<accession>A0A0C3AZ26</accession>
<dbReference type="AlphaFoldDB" id="A0A0C3AZ26"/>
<dbReference type="Proteomes" id="UP000054166">
    <property type="component" value="Unassembled WGS sequence"/>
</dbReference>
<dbReference type="OrthoDB" id="4850648at2759"/>
<proteinExistence type="predicted"/>
<evidence type="ECO:0000313" key="1">
    <source>
        <dbReference type="EMBL" id="KIM79258.1"/>
    </source>
</evidence>
<dbReference type="HOGENOM" id="CLU_074184_1_0_1"/>
<keyword evidence="2" id="KW-1185">Reference proteome</keyword>
<dbReference type="EMBL" id="KN833010">
    <property type="protein sequence ID" value="KIM79258.1"/>
    <property type="molecule type" value="Genomic_DNA"/>
</dbReference>
<organism evidence="1 2">
    <name type="scientific">Piloderma croceum (strain F 1598)</name>
    <dbReference type="NCBI Taxonomy" id="765440"/>
    <lineage>
        <taxon>Eukaryota</taxon>
        <taxon>Fungi</taxon>
        <taxon>Dikarya</taxon>
        <taxon>Basidiomycota</taxon>
        <taxon>Agaricomycotina</taxon>
        <taxon>Agaricomycetes</taxon>
        <taxon>Agaricomycetidae</taxon>
        <taxon>Atheliales</taxon>
        <taxon>Atheliaceae</taxon>
        <taxon>Piloderma</taxon>
    </lineage>
</organism>
<dbReference type="PANTHER" id="PTHR37827">
    <property type="entry name" value="TUDOR DOMAIN-CONTAINING PROTEIN"/>
    <property type="match status" value="1"/>
</dbReference>
<name>A0A0C3AZ26_PILCF</name>
<reference evidence="1 2" key="1">
    <citation type="submission" date="2014-04" db="EMBL/GenBank/DDBJ databases">
        <authorList>
            <consortium name="DOE Joint Genome Institute"/>
            <person name="Kuo A."/>
            <person name="Tarkka M."/>
            <person name="Buscot F."/>
            <person name="Kohler A."/>
            <person name="Nagy L.G."/>
            <person name="Floudas D."/>
            <person name="Copeland A."/>
            <person name="Barry K.W."/>
            <person name="Cichocki N."/>
            <person name="Veneault-Fourrey C."/>
            <person name="LaButti K."/>
            <person name="Lindquist E.A."/>
            <person name="Lipzen A."/>
            <person name="Lundell T."/>
            <person name="Morin E."/>
            <person name="Murat C."/>
            <person name="Sun H."/>
            <person name="Tunlid A."/>
            <person name="Henrissat B."/>
            <person name="Grigoriev I.V."/>
            <person name="Hibbett D.S."/>
            <person name="Martin F."/>
            <person name="Nordberg H.P."/>
            <person name="Cantor M.N."/>
            <person name="Hua S.X."/>
        </authorList>
    </citation>
    <scope>NUCLEOTIDE SEQUENCE [LARGE SCALE GENOMIC DNA]</scope>
    <source>
        <strain evidence="1 2">F 1598</strain>
    </source>
</reference>
<gene>
    <name evidence="1" type="ORF">PILCRDRAFT_823508</name>
</gene>
<dbReference type="PANTHER" id="PTHR37827:SF1">
    <property type="entry name" value="HNH DOMAIN-CONTAINING PROTEIN"/>
    <property type="match status" value="1"/>
</dbReference>
<reference evidence="2" key="2">
    <citation type="submission" date="2015-01" db="EMBL/GenBank/DDBJ databases">
        <title>Evolutionary Origins and Diversification of the Mycorrhizal Mutualists.</title>
        <authorList>
            <consortium name="DOE Joint Genome Institute"/>
            <consortium name="Mycorrhizal Genomics Consortium"/>
            <person name="Kohler A."/>
            <person name="Kuo A."/>
            <person name="Nagy L.G."/>
            <person name="Floudas D."/>
            <person name="Copeland A."/>
            <person name="Barry K.W."/>
            <person name="Cichocki N."/>
            <person name="Veneault-Fourrey C."/>
            <person name="LaButti K."/>
            <person name="Lindquist E.A."/>
            <person name="Lipzen A."/>
            <person name="Lundell T."/>
            <person name="Morin E."/>
            <person name="Murat C."/>
            <person name="Riley R."/>
            <person name="Ohm R."/>
            <person name="Sun H."/>
            <person name="Tunlid A."/>
            <person name="Henrissat B."/>
            <person name="Grigoriev I.V."/>
            <person name="Hibbett D.S."/>
            <person name="Martin F."/>
        </authorList>
    </citation>
    <scope>NUCLEOTIDE SEQUENCE [LARGE SCALE GENOMIC DNA]</scope>
    <source>
        <strain evidence="2">F 1598</strain>
    </source>
</reference>
<dbReference type="STRING" id="765440.A0A0C3AZ26"/>
<evidence type="ECO:0000313" key="2">
    <source>
        <dbReference type="Proteomes" id="UP000054166"/>
    </source>
</evidence>
<sequence>MQDISEQFATFKDCLARRFIGQPAAGADDTSDLNDFILYLADEVWPFLPPVLREASYDARDKLPNADTISLDNTPTSFVDTIVSYGLSSDNDAAVEFLRRTVHDYITQTSAPPPPWGTTRTETCELCQRAVPLTYHHLIPRSTHTKVLKSKWHPERMLNSVAWLCRPCHTAVHHCATNIELARNFHTMELLLEREDLQKWKGYAAKQRFGVIQRK</sequence>